<dbReference type="RefSeq" id="WP_207562628.1">
    <property type="nucleotide sequence ID" value="NZ_CP046072.1"/>
</dbReference>
<dbReference type="InterPro" id="IPR036986">
    <property type="entry name" value="S4_RNA-bd_sf"/>
</dbReference>
<evidence type="ECO:0000313" key="2">
    <source>
        <dbReference type="EMBL" id="QSZ41350.1"/>
    </source>
</evidence>
<accession>A0A975AZG8</accession>
<evidence type="ECO:0000313" key="3">
    <source>
        <dbReference type="Proteomes" id="UP000671852"/>
    </source>
</evidence>
<dbReference type="Gene3D" id="3.10.290.10">
    <property type="entry name" value="RNA-binding S4 domain"/>
    <property type="match status" value="1"/>
</dbReference>
<gene>
    <name evidence="2" type="ORF">GJV85_04255</name>
</gene>
<dbReference type="SUPFAM" id="SSF55174">
    <property type="entry name" value="Alpha-L RNA-binding motif"/>
    <property type="match status" value="1"/>
</dbReference>
<proteinExistence type="predicted"/>
<keyword evidence="3" id="KW-1185">Reference proteome</keyword>
<dbReference type="AlphaFoldDB" id="A0A975AZG8"/>
<dbReference type="KEGG" id="saqt:GJV85_04255"/>
<organism evidence="2 3">
    <name type="scientific">Sulfurimonas aquatica</name>
    <dbReference type="NCBI Taxonomy" id="2672570"/>
    <lineage>
        <taxon>Bacteria</taxon>
        <taxon>Pseudomonadati</taxon>
        <taxon>Campylobacterota</taxon>
        <taxon>Epsilonproteobacteria</taxon>
        <taxon>Campylobacterales</taxon>
        <taxon>Sulfurimonadaceae</taxon>
        <taxon>Sulfurimonas</taxon>
    </lineage>
</organism>
<dbReference type="GO" id="GO:0003723">
    <property type="term" value="F:RNA binding"/>
    <property type="evidence" value="ECO:0007669"/>
    <property type="project" value="UniProtKB-KW"/>
</dbReference>
<dbReference type="Proteomes" id="UP000671852">
    <property type="component" value="Chromosome"/>
</dbReference>
<protein>
    <submittedName>
        <fullName evidence="2">RNA-binding S4 domain-containing protein</fullName>
    </submittedName>
</protein>
<sequence length="73" mass="8063">MEFELKDEYIELFKLLKVLDLVDTGAQAKMIVSDGYVLRNGEVELRKRAKIVAGDHLTVGGDVTIDVVAAKKS</sequence>
<dbReference type="EMBL" id="CP046072">
    <property type="protein sequence ID" value="QSZ41350.1"/>
    <property type="molecule type" value="Genomic_DNA"/>
</dbReference>
<reference evidence="2" key="2">
    <citation type="submission" date="2021-04" db="EMBL/GenBank/DDBJ databases">
        <title>Isolation and characterization of a novel species of the genus Sulfurimonas.</title>
        <authorList>
            <person name="Fukui M."/>
        </authorList>
    </citation>
    <scope>NUCLEOTIDE SEQUENCE</scope>
    <source>
        <strain evidence="2">H1576</strain>
    </source>
</reference>
<name>A0A975AZG8_9BACT</name>
<dbReference type="Pfam" id="PF13275">
    <property type="entry name" value="S4_2"/>
    <property type="match status" value="1"/>
</dbReference>
<evidence type="ECO:0000256" key="1">
    <source>
        <dbReference type="PROSITE-ProRule" id="PRU00182"/>
    </source>
</evidence>
<dbReference type="PROSITE" id="PS50889">
    <property type="entry name" value="S4"/>
    <property type="match status" value="1"/>
</dbReference>
<reference evidence="2" key="1">
    <citation type="submission" date="2019-11" db="EMBL/GenBank/DDBJ databases">
        <authorList>
            <person name="Kojima H."/>
        </authorList>
    </citation>
    <scope>NUCLEOTIDE SEQUENCE</scope>
    <source>
        <strain evidence="2">H1576</strain>
    </source>
</reference>
<keyword evidence="1" id="KW-0694">RNA-binding</keyword>
<dbReference type="CDD" id="cd00165">
    <property type="entry name" value="S4"/>
    <property type="match status" value="1"/>
</dbReference>